<reference evidence="3" key="2">
    <citation type="journal article" date="2008" name="Nucleic Acids Res.">
        <title>The rice annotation project database (RAP-DB): 2008 update.</title>
        <authorList>
            <consortium name="The rice annotation project (RAP)"/>
        </authorList>
    </citation>
    <scope>GENOME REANNOTATION</scope>
    <source>
        <strain evidence="3">cv. Nipponbare</strain>
    </source>
</reference>
<feature type="region of interest" description="Disordered" evidence="1">
    <location>
        <begin position="1"/>
        <end position="21"/>
    </location>
</feature>
<organism evidence="2 3">
    <name type="scientific">Oryza sativa subsp. japonica</name>
    <name type="common">Rice</name>
    <dbReference type="NCBI Taxonomy" id="39947"/>
    <lineage>
        <taxon>Eukaryota</taxon>
        <taxon>Viridiplantae</taxon>
        <taxon>Streptophyta</taxon>
        <taxon>Embryophyta</taxon>
        <taxon>Tracheophyta</taxon>
        <taxon>Spermatophyta</taxon>
        <taxon>Magnoliopsida</taxon>
        <taxon>Liliopsida</taxon>
        <taxon>Poales</taxon>
        <taxon>Poaceae</taxon>
        <taxon>BOP clade</taxon>
        <taxon>Oryzoideae</taxon>
        <taxon>Oryzeae</taxon>
        <taxon>Oryzinae</taxon>
        <taxon>Oryza</taxon>
        <taxon>Oryza sativa</taxon>
    </lineage>
</organism>
<reference evidence="2 3" key="1">
    <citation type="journal article" date="2005" name="Nature">
        <title>The map-based sequence of the rice genome.</title>
        <authorList>
            <consortium name="International rice genome sequencing project (IRGSP)"/>
            <person name="Matsumoto T."/>
            <person name="Wu J."/>
            <person name="Kanamori H."/>
            <person name="Katayose Y."/>
            <person name="Fujisawa M."/>
            <person name="Namiki N."/>
            <person name="Mizuno H."/>
            <person name="Yamamoto K."/>
            <person name="Antonio B.A."/>
            <person name="Baba T."/>
            <person name="Sakata K."/>
            <person name="Nagamura Y."/>
            <person name="Aoki H."/>
            <person name="Arikawa K."/>
            <person name="Arita K."/>
            <person name="Bito T."/>
            <person name="Chiden Y."/>
            <person name="Fujitsuka N."/>
            <person name="Fukunaka R."/>
            <person name="Hamada M."/>
            <person name="Harada C."/>
            <person name="Hayashi A."/>
            <person name="Hijishita S."/>
            <person name="Honda M."/>
            <person name="Hosokawa S."/>
            <person name="Ichikawa Y."/>
            <person name="Idonuma A."/>
            <person name="Iijima M."/>
            <person name="Ikeda M."/>
            <person name="Ikeno M."/>
            <person name="Ito K."/>
            <person name="Ito S."/>
            <person name="Ito T."/>
            <person name="Ito Y."/>
            <person name="Ito Y."/>
            <person name="Iwabuchi A."/>
            <person name="Kamiya K."/>
            <person name="Karasawa W."/>
            <person name="Kurita K."/>
            <person name="Katagiri S."/>
            <person name="Kikuta A."/>
            <person name="Kobayashi H."/>
            <person name="Kobayashi N."/>
            <person name="Machita K."/>
            <person name="Maehara T."/>
            <person name="Masukawa M."/>
            <person name="Mizubayashi T."/>
            <person name="Mukai Y."/>
            <person name="Nagasaki H."/>
            <person name="Nagata Y."/>
            <person name="Naito S."/>
            <person name="Nakashima M."/>
            <person name="Nakama Y."/>
            <person name="Nakamichi Y."/>
            <person name="Nakamura M."/>
            <person name="Meguro A."/>
            <person name="Negishi M."/>
            <person name="Ohta I."/>
            <person name="Ohta T."/>
            <person name="Okamoto M."/>
            <person name="Ono N."/>
            <person name="Saji S."/>
            <person name="Sakaguchi M."/>
            <person name="Sakai K."/>
            <person name="Shibata M."/>
            <person name="Shimokawa T."/>
            <person name="Song J."/>
            <person name="Takazaki Y."/>
            <person name="Terasawa K."/>
            <person name="Tsugane M."/>
            <person name="Tsuji K."/>
            <person name="Ueda S."/>
            <person name="Waki K."/>
            <person name="Yamagata H."/>
            <person name="Yamamoto M."/>
            <person name="Yamamoto S."/>
            <person name="Yamane H."/>
            <person name="Yoshiki S."/>
            <person name="Yoshihara R."/>
            <person name="Yukawa K."/>
            <person name="Zhong H."/>
            <person name="Yano M."/>
            <person name="Yuan Q."/>
            <person name="Ouyang S."/>
            <person name="Liu J."/>
            <person name="Jones K.M."/>
            <person name="Gansberger K."/>
            <person name="Moffat K."/>
            <person name="Hill J."/>
            <person name="Bera J."/>
            <person name="Fadrosh D."/>
            <person name="Jin S."/>
            <person name="Johri S."/>
            <person name="Kim M."/>
            <person name="Overton L."/>
            <person name="Reardon M."/>
            <person name="Tsitrin T."/>
            <person name="Vuong H."/>
            <person name="Weaver B."/>
            <person name="Ciecko A."/>
            <person name="Tallon L."/>
            <person name="Jackson J."/>
            <person name="Pai G."/>
            <person name="Aken S.V."/>
            <person name="Utterback T."/>
            <person name="Reidmuller S."/>
            <person name="Feldblyum T."/>
            <person name="Hsiao J."/>
            <person name="Zismann V."/>
            <person name="Iobst S."/>
            <person name="de Vazeille A.R."/>
            <person name="Buell C.R."/>
            <person name="Ying K."/>
            <person name="Li Y."/>
            <person name="Lu T."/>
            <person name="Huang Y."/>
            <person name="Zhao Q."/>
            <person name="Feng Q."/>
            <person name="Zhang L."/>
            <person name="Zhu J."/>
            <person name="Weng Q."/>
            <person name="Mu J."/>
            <person name="Lu Y."/>
            <person name="Fan D."/>
            <person name="Liu Y."/>
            <person name="Guan J."/>
            <person name="Zhang Y."/>
            <person name="Yu S."/>
            <person name="Liu X."/>
            <person name="Zhang Y."/>
            <person name="Hong G."/>
            <person name="Han B."/>
            <person name="Choisne N."/>
            <person name="Demange N."/>
            <person name="Orjeda G."/>
            <person name="Samain S."/>
            <person name="Cattolico L."/>
            <person name="Pelletier E."/>
            <person name="Couloux A."/>
            <person name="Segurens B."/>
            <person name="Wincker P."/>
            <person name="D'Hont A."/>
            <person name="Scarpelli C."/>
            <person name="Weissenbach J."/>
            <person name="Salanoubat M."/>
            <person name="Quetier F."/>
            <person name="Yu Y."/>
            <person name="Kim H.R."/>
            <person name="Rambo T."/>
            <person name="Currie J."/>
            <person name="Collura K."/>
            <person name="Luo M."/>
            <person name="Yang T."/>
            <person name="Ammiraju J.S.S."/>
            <person name="Engler F."/>
            <person name="Soderlund C."/>
            <person name="Wing R.A."/>
            <person name="Palmer L.E."/>
            <person name="de la Bastide M."/>
            <person name="Spiegel L."/>
            <person name="Nascimento L."/>
            <person name="Zutavern T."/>
            <person name="O'Shaughnessy A."/>
            <person name="Dike S."/>
            <person name="Dedhia N."/>
            <person name="Preston R."/>
            <person name="Balija V."/>
            <person name="McCombie W.R."/>
            <person name="Chow T."/>
            <person name="Chen H."/>
            <person name="Chung M."/>
            <person name="Chen C."/>
            <person name="Shaw J."/>
            <person name="Wu H."/>
            <person name="Hsiao K."/>
            <person name="Chao Y."/>
            <person name="Chu M."/>
            <person name="Cheng C."/>
            <person name="Hour A."/>
            <person name="Lee P."/>
            <person name="Lin S."/>
            <person name="Lin Y."/>
            <person name="Liou J."/>
            <person name="Liu S."/>
            <person name="Hsing Y."/>
            <person name="Raghuvanshi S."/>
            <person name="Mohanty A."/>
            <person name="Bharti A.K."/>
            <person name="Gaur A."/>
            <person name="Gupta V."/>
            <person name="Kumar D."/>
            <person name="Ravi V."/>
            <person name="Vij S."/>
            <person name="Kapur A."/>
            <person name="Khurana P."/>
            <person name="Khurana P."/>
            <person name="Khurana J.P."/>
            <person name="Tyagi A.K."/>
            <person name="Gaikwad K."/>
            <person name="Singh A."/>
            <person name="Dalal V."/>
            <person name="Srivastava S."/>
            <person name="Dixit A."/>
            <person name="Pal A.K."/>
            <person name="Ghazi I.A."/>
            <person name="Yadav M."/>
            <person name="Pandit A."/>
            <person name="Bhargava A."/>
            <person name="Sureshbabu K."/>
            <person name="Batra K."/>
            <person name="Sharma T.R."/>
            <person name="Mohapatra T."/>
            <person name="Singh N.K."/>
            <person name="Messing J."/>
            <person name="Nelson A.B."/>
            <person name="Fuks G."/>
            <person name="Kavchok S."/>
            <person name="Keizer G."/>
            <person name="Linton E."/>
            <person name="Llaca V."/>
            <person name="Song R."/>
            <person name="Tanyolac B."/>
            <person name="Young S."/>
            <person name="Ho-Il K."/>
            <person name="Hahn J.H."/>
            <person name="Sangsakoo G."/>
            <person name="Vanavichit A."/>
            <person name="de Mattos Luiz.A.T."/>
            <person name="Zimmer P.D."/>
            <person name="Malone G."/>
            <person name="Dellagostin O."/>
            <person name="de Oliveira A.C."/>
            <person name="Bevan M."/>
            <person name="Bancroft I."/>
            <person name="Minx P."/>
            <person name="Cordum H."/>
            <person name="Wilson R."/>
            <person name="Cheng Z."/>
            <person name="Jin W."/>
            <person name="Jiang J."/>
            <person name="Leong S.A."/>
            <person name="Iwama H."/>
            <person name="Gojobori T."/>
            <person name="Itoh T."/>
            <person name="Niimura Y."/>
            <person name="Fujii Y."/>
            <person name="Habara T."/>
            <person name="Sakai H."/>
            <person name="Sato Y."/>
            <person name="Wilson G."/>
            <person name="Kumar K."/>
            <person name="McCouch S."/>
            <person name="Juretic N."/>
            <person name="Hoen D."/>
            <person name="Wright S."/>
            <person name="Bruskiewich R."/>
            <person name="Bureau T."/>
            <person name="Miyao A."/>
            <person name="Hirochika H."/>
            <person name="Nishikawa T."/>
            <person name="Kadowaki K."/>
            <person name="Sugiura M."/>
            <person name="Burr B."/>
            <person name="Sasaki T."/>
        </authorList>
    </citation>
    <scope>NUCLEOTIDE SEQUENCE [LARGE SCALE GENOMIC DNA]</scope>
    <source>
        <strain evidence="3">cv. Nipponbare</strain>
    </source>
</reference>
<evidence type="ECO:0000313" key="3">
    <source>
        <dbReference type="Proteomes" id="UP000000763"/>
    </source>
</evidence>
<accession>C7J0V7</accession>
<dbReference type="AlphaFoldDB" id="C7J0V7"/>
<sequence>MRFQGEDLPHQGHQDSSVRPI</sequence>
<dbReference type="KEGG" id="dosa:Os04g0565300"/>
<evidence type="ECO:0000256" key="1">
    <source>
        <dbReference type="SAM" id="MobiDB-lite"/>
    </source>
</evidence>
<gene>
    <name evidence="2" type="ordered locus">Os04g0565300</name>
</gene>
<dbReference type="EMBL" id="AP008210">
    <property type="protein sequence ID" value="BAH92776.1"/>
    <property type="molecule type" value="Genomic_DNA"/>
</dbReference>
<feature type="compositionally biased region" description="Basic and acidic residues" evidence="1">
    <location>
        <begin position="1"/>
        <end position="13"/>
    </location>
</feature>
<protein>
    <submittedName>
        <fullName evidence="2">Os04g0565300 protein</fullName>
    </submittedName>
</protein>
<proteinExistence type="predicted"/>
<dbReference type="Proteomes" id="UP000000763">
    <property type="component" value="Chromosome 4"/>
</dbReference>
<evidence type="ECO:0000313" key="2">
    <source>
        <dbReference type="EMBL" id="BAH92776.1"/>
    </source>
</evidence>
<name>C7J0V7_ORYSJ</name>